<comment type="subcellular location">
    <subcellularLocation>
        <location evidence="1">Periplasm</location>
    </subcellularLocation>
</comment>
<comment type="similarity">
    <text evidence="2">Belongs to the bacterial solute-binding protein 5 family.</text>
</comment>
<dbReference type="Gene3D" id="3.40.190.10">
    <property type="entry name" value="Periplasmic binding protein-like II"/>
    <property type="match status" value="1"/>
</dbReference>
<accession>A0ABX0JQC0</accession>
<evidence type="ECO:0000313" key="6">
    <source>
        <dbReference type="EMBL" id="NHN85472.1"/>
    </source>
</evidence>
<dbReference type="EMBL" id="WOTB01000016">
    <property type="protein sequence ID" value="NHN85472.1"/>
    <property type="molecule type" value="Genomic_DNA"/>
</dbReference>
<dbReference type="InterPro" id="IPR000914">
    <property type="entry name" value="SBP_5_dom"/>
</dbReference>
<dbReference type="SUPFAM" id="SSF53850">
    <property type="entry name" value="Periplasmic binding protein-like II"/>
    <property type="match status" value="1"/>
</dbReference>
<evidence type="ECO:0000313" key="7">
    <source>
        <dbReference type="Proteomes" id="UP000635278"/>
    </source>
</evidence>
<dbReference type="PANTHER" id="PTHR30290:SF9">
    <property type="entry name" value="OLIGOPEPTIDE-BINDING PROTEIN APPA"/>
    <property type="match status" value="1"/>
</dbReference>
<comment type="caution">
    <text evidence="6">The sequence shown here is derived from an EMBL/GenBank/DDBJ whole genome shotgun (WGS) entry which is preliminary data.</text>
</comment>
<feature type="domain" description="Solute-binding protein family 5" evidence="5">
    <location>
        <begin position="96"/>
        <end position="439"/>
    </location>
</feature>
<dbReference type="Proteomes" id="UP000635278">
    <property type="component" value="Unassembled WGS sequence"/>
</dbReference>
<dbReference type="CDD" id="cd08503">
    <property type="entry name" value="PBP2_NikA_DppA_OppA_like_17"/>
    <property type="match status" value="1"/>
</dbReference>
<keyword evidence="4" id="KW-0732">Signal</keyword>
<dbReference type="PANTHER" id="PTHR30290">
    <property type="entry name" value="PERIPLASMIC BINDING COMPONENT OF ABC TRANSPORTER"/>
    <property type="match status" value="1"/>
</dbReference>
<dbReference type="InterPro" id="IPR030678">
    <property type="entry name" value="Peptide/Ni-bd"/>
</dbReference>
<keyword evidence="7" id="KW-1185">Reference proteome</keyword>
<dbReference type="Gene3D" id="3.10.105.10">
    <property type="entry name" value="Dipeptide-binding Protein, Domain 3"/>
    <property type="match status" value="1"/>
</dbReference>
<name>A0ABX0JQC0_9PROT</name>
<proteinExistence type="inferred from homology"/>
<gene>
    <name evidence="6" type="ORF">GOB93_12580</name>
</gene>
<evidence type="ECO:0000256" key="2">
    <source>
        <dbReference type="ARBA" id="ARBA00005695"/>
    </source>
</evidence>
<dbReference type="RefSeq" id="WP_173583863.1">
    <property type="nucleotide sequence ID" value="NZ_WOTB01000016.1"/>
</dbReference>
<dbReference type="PIRSF" id="PIRSF002741">
    <property type="entry name" value="MppA"/>
    <property type="match status" value="1"/>
</dbReference>
<organism evidence="6 7">
    <name type="scientific">Acetobacter musti</name>
    <dbReference type="NCBI Taxonomy" id="864732"/>
    <lineage>
        <taxon>Bacteria</taxon>
        <taxon>Pseudomonadati</taxon>
        <taxon>Pseudomonadota</taxon>
        <taxon>Alphaproteobacteria</taxon>
        <taxon>Acetobacterales</taxon>
        <taxon>Acetobacteraceae</taxon>
        <taxon>Acetobacter</taxon>
    </lineage>
</organism>
<evidence type="ECO:0000259" key="5">
    <source>
        <dbReference type="Pfam" id="PF00496"/>
    </source>
</evidence>
<evidence type="ECO:0000256" key="4">
    <source>
        <dbReference type="ARBA" id="ARBA00022729"/>
    </source>
</evidence>
<reference evidence="6 7" key="1">
    <citation type="journal article" date="2020" name="Int. J. Syst. Evol. Microbiol.">
        <title>Novel acetic acid bacteria from cider fermentations: Acetobacter conturbans sp. nov. and Acetobacter fallax sp. nov.</title>
        <authorList>
            <person name="Sombolestani A.S."/>
            <person name="Cleenwerck I."/>
            <person name="Cnockaert M."/>
            <person name="Borremans W."/>
            <person name="Wieme A.D."/>
            <person name="De Vuyst L."/>
            <person name="Vandamme P."/>
        </authorList>
    </citation>
    <scope>NUCLEOTIDE SEQUENCE [LARGE SCALE GENOMIC DNA]</scope>
    <source>
        <strain evidence="6 7">LMG 30640</strain>
    </source>
</reference>
<protein>
    <submittedName>
        <fullName evidence="6">ABC transporter substrate-binding protein</fullName>
    </submittedName>
</protein>
<dbReference type="InterPro" id="IPR039424">
    <property type="entry name" value="SBP_5"/>
</dbReference>
<evidence type="ECO:0000256" key="3">
    <source>
        <dbReference type="ARBA" id="ARBA00022448"/>
    </source>
</evidence>
<evidence type="ECO:0000256" key="1">
    <source>
        <dbReference type="ARBA" id="ARBA00004418"/>
    </source>
</evidence>
<keyword evidence="3" id="KW-0813">Transport</keyword>
<dbReference type="Pfam" id="PF00496">
    <property type="entry name" value="SBP_bac_5"/>
    <property type="match status" value="1"/>
</dbReference>
<sequence>MVPLEGRDFLMAGGRLAGTQPRMSRRGVLGAAALACAFSSRSAVASPASGGHLRFAGLVGSAADTLDPARMAVGNDFIRGRSFYDGLVALDDQLAVHPALATRIESDDFVTWHLTLRRGVTFHDGKPFTAADVVYSLSRQRDPAVASQQQFFARDMAEIRAVGPYEVRIVLEEPNIGFPSILALDSFAITRDGTTDFATANGTGPFICTEFRPGIVTTGRRNPAYWGVAPGVDTFSLIAIPDDMSRHDALLSGDVDVIGSANPRLVRLLREHGFGIIESPVGSYTNLGLRLDRVPGSSRDFVEGVKYLFNREQVRDSVFLGFARIGNDHPVPPEDPDYAADLPLREYDPERASYLIRKSGFAEADPALFCSPAALASADIAVVLQYAAQKAGIGMTIRRMPVDGYWSQYWMRMPMSFGNTNARPSLDIAFAQSFASRAPMNESRWSDPRFDQLLLQARRERDGGRRRQICHDMQAMIRDEAGICIPAFTTSLDAFSARVRGLRPDRAGQLMGYNFLRHVRLADDGAPA</sequence>